<evidence type="ECO:0000313" key="1">
    <source>
        <dbReference type="EMBL" id="ODA33359.1"/>
    </source>
</evidence>
<protein>
    <submittedName>
        <fullName evidence="1">Uncharacterized protein</fullName>
    </submittedName>
</protein>
<evidence type="ECO:0000313" key="2">
    <source>
        <dbReference type="Proteomes" id="UP000094828"/>
    </source>
</evidence>
<comment type="caution">
    <text evidence="1">The sequence shown here is derived from an EMBL/GenBank/DDBJ whole genome shotgun (WGS) entry which is preliminary data.</text>
</comment>
<reference evidence="1 2" key="1">
    <citation type="submission" date="2016-05" db="EMBL/GenBank/DDBJ databases">
        <title>Genomic and physiological characterization of Planctopirus sp. isolated from fresh water lake.</title>
        <authorList>
            <person name="Subhash Y."/>
            <person name="Ramana C."/>
        </authorList>
    </citation>
    <scope>NUCLEOTIDE SEQUENCE [LARGE SCALE GENOMIC DNA]</scope>
    <source>
        <strain evidence="1 2">JC280</strain>
    </source>
</reference>
<dbReference type="AlphaFoldDB" id="A0A1C3EJF8"/>
<proteinExistence type="predicted"/>
<dbReference type="Proteomes" id="UP000094828">
    <property type="component" value="Unassembled WGS sequence"/>
</dbReference>
<dbReference type="OrthoDB" id="9917796at2"/>
<dbReference type="EMBL" id="LYDR01000055">
    <property type="protein sequence ID" value="ODA33359.1"/>
    <property type="molecule type" value="Genomic_DNA"/>
</dbReference>
<accession>A0A1C3EJF8</accession>
<gene>
    <name evidence="1" type="ORF">A6X21_18875</name>
</gene>
<sequence length="173" mass="18132">MEIHADFLINGNLRLSITLNVLLTRNGSQMDDLLSLLQQIGLGVACNAVYDILKRHAAQPLPTQTLAVEIENAIRVHGVTMKAATVIDALAANGVLSIQQSKLHAPDAITFGSIQGAAIVGNSSKLTTKNTAIEAGRGAFVQTSGNAQIRQNPDGSISFHVGENGGDSISIHT</sequence>
<organism evidence="1 2">
    <name type="scientific">Planctopirus hydrillae</name>
    <dbReference type="NCBI Taxonomy" id="1841610"/>
    <lineage>
        <taxon>Bacteria</taxon>
        <taxon>Pseudomonadati</taxon>
        <taxon>Planctomycetota</taxon>
        <taxon>Planctomycetia</taxon>
        <taxon>Planctomycetales</taxon>
        <taxon>Planctomycetaceae</taxon>
        <taxon>Planctopirus</taxon>
    </lineage>
</organism>
<keyword evidence="2" id="KW-1185">Reference proteome</keyword>
<name>A0A1C3EJF8_9PLAN</name>